<dbReference type="InParanoid" id="A0A0G4FA61"/>
<feature type="compositionally biased region" description="Low complexity" evidence="2">
    <location>
        <begin position="14"/>
        <end position="31"/>
    </location>
</feature>
<feature type="coiled-coil region" evidence="1">
    <location>
        <begin position="120"/>
        <end position="218"/>
    </location>
</feature>
<feature type="compositionally biased region" description="Pro residues" evidence="2">
    <location>
        <begin position="1"/>
        <end position="12"/>
    </location>
</feature>
<evidence type="ECO:0000256" key="2">
    <source>
        <dbReference type="SAM" id="MobiDB-lite"/>
    </source>
</evidence>
<dbReference type="PhylomeDB" id="A0A0G4FA61"/>
<name>A0A0G4FA61_VITBC</name>
<gene>
    <name evidence="3" type="ORF">Vbra_14814</name>
</gene>
<feature type="region of interest" description="Disordered" evidence="2">
    <location>
        <begin position="1"/>
        <end position="41"/>
    </location>
</feature>
<accession>A0A0G4FA61</accession>
<sequence length="448" mass="49603">MQWPQEPFPAHPHPSQAMLPAPASSAAVSVLPPSPRADAGVGMGGMSGMSGMGGMMGEHPHRVADLDVTVLNFAQWISDLKMRSSSSQNTILAEMGVIRNGITSNNTELMEFRRHTATVQQQMQSQITDLRDKLMDAYNEIANMVKAQTQFQQEMRSEYQGLQEQLQLKTIQLETLKKAYSQTHQQLQTQITNLQNELSESQSRLDEYRRQSDRANEDGMQKLCELQVSSEMQRQEWQKFRNTYEETSANVHSTQKDIQQDLGGLLNDFREWKAVIESNHEALHRSVVGLDARQQPQHQTSYRKEDGHVPHTDNTDKDSSRGLAANDSIEVLGGTVAQRTTKGGGFGVHPSVVAPLPSPANVASESPRGPTPTPTGEQGYSKGVPTPPAAVPTAFNGVQHQHHQQHQHGPHAPPGALLPTQNRATLHQHQQVAGRQFTYGPYAGPFFR</sequence>
<keyword evidence="1" id="KW-0175">Coiled coil</keyword>
<feature type="compositionally biased region" description="Polar residues" evidence="2">
    <location>
        <begin position="419"/>
        <end position="433"/>
    </location>
</feature>
<feature type="region of interest" description="Disordered" evidence="2">
    <location>
        <begin position="357"/>
        <end position="448"/>
    </location>
</feature>
<evidence type="ECO:0000256" key="1">
    <source>
        <dbReference type="SAM" id="Coils"/>
    </source>
</evidence>
<dbReference type="AlphaFoldDB" id="A0A0G4FA61"/>
<feature type="region of interest" description="Disordered" evidence="2">
    <location>
        <begin position="287"/>
        <end position="324"/>
    </location>
</feature>
<reference evidence="3 4" key="1">
    <citation type="submission" date="2014-11" db="EMBL/GenBank/DDBJ databases">
        <authorList>
            <person name="Zhu J."/>
            <person name="Qi W."/>
            <person name="Song R."/>
        </authorList>
    </citation>
    <scope>NUCLEOTIDE SEQUENCE [LARGE SCALE GENOMIC DNA]</scope>
</reference>
<feature type="compositionally biased region" description="Basic residues" evidence="2">
    <location>
        <begin position="400"/>
        <end position="409"/>
    </location>
</feature>
<feature type="compositionally biased region" description="Basic and acidic residues" evidence="2">
    <location>
        <begin position="302"/>
        <end position="320"/>
    </location>
</feature>
<dbReference type="EMBL" id="CDMY01000396">
    <property type="protein sequence ID" value="CEM09856.1"/>
    <property type="molecule type" value="Genomic_DNA"/>
</dbReference>
<dbReference type="VEuPathDB" id="CryptoDB:Vbra_14814"/>
<dbReference type="OrthoDB" id="420683at2759"/>
<evidence type="ECO:0000313" key="3">
    <source>
        <dbReference type="EMBL" id="CEM09856.1"/>
    </source>
</evidence>
<protein>
    <submittedName>
        <fullName evidence="3">Uncharacterized protein</fullName>
    </submittedName>
</protein>
<keyword evidence="4" id="KW-1185">Reference proteome</keyword>
<dbReference type="Proteomes" id="UP000041254">
    <property type="component" value="Unassembled WGS sequence"/>
</dbReference>
<proteinExistence type="predicted"/>
<organism evidence="3 4">
    <name type="scientific">Vitrella brassicaformis (strain CCMP3155)</name>
    <dbReference type="NCBI Taxonomy" id="1169540"/>
    <lineage>
        <taxon>Eukaryota</taxon>
        <taxon>Sar</taxon>
        <taxon>Alveolata</taxon>
        <taxon>Colpodellida</taxon>
        <taxon>Vitrellaceae</taxon>
        <taxon>Vitrella</taxon>
    </lineage>
</organism>
<evidence type="ECO:0000313" key="4">
    <source>
        <dbReference type="Proteomes" id="UP000041254"/>
    </source>
</evidence>